<feature type="domain" description="Flagellar hook-associated protein 1 D2-like" evidence="9">
    <location>
        <begin position="340"/>
        <end position="418"/>
    </location>
</feature>
<accession>A0A494X0Z3</accession>
<dbReference type="Proteomes" id="UP000280434">
    <property type="component" value="Unassembled WGS sequence"/>
</dbReference>
<dbReference type="InterPro" id="IPR001444">
    <property type="entry name" value="Flag_bb_rod_N"/>
</dbReference>
<feature type="domain" description="Flagellar hook-associated protein 1 D3" evidence="10">
    <location>
        <begin position="441"/>
        <end position="539"/>
    </location>
</feature>
<feature type="domain" description="Flagellar hook-associated protein FlgK helical" evidence="11">
    <location>
        <begin position="94"/>
        <end position="331"/>
    </location>
</feature>
<dbReference type="AlphaFoldDB" id="A0A494X0Z3"/>
<dbReference type="SUPFAM" id="SSF64518">
    <property type="entry name" value="Phase 1 flagellin"/>
    <property type="match status" value="2"/>
</dbReference>
<protein>
    <recommendedName>
        <fullName evidence="4">Flagellar hook-associated protein 1</fullName>
    </recommendedName>
</protein>
<evidence type="ECO:0000259" key="11">
    <source>
        <dbReference type="Pfam" id="PF22638"/>
    </source>
</evidence>
<dbReference type="PRINTS" id="PR01005">
    <property type="entry name" value="FLGHOOKAP1"/>
</dbReference>
<evidence type="ECO:0000313" key="12">
    <source>
        <dbReference type="EMBL" id="RKP44387.1"/>
    </source>
</evidence>
<evidence type="ECO:0000313" key="13">
    <source>
        <dbReference type="Proteomes" id="UP000280434"/>
    </source>
</evidence>
<evidence type="ECO:0000256" key="4">
    <source>
        <dbReference type="ARBA" id="ARBA00016244"/>
    </source>
</evidence>
<evidence type="ECO:0000259" key="10">
    <source>
        <dbReference type="Pfam" id="PF21159"/>
    </source>
</evidence>
<keyword evidence="5" id="KW-0964">Secreted</keyword>
<dbReference type="PANTHER" id="PTHR30033:SF1">
    <property type="entry name" value="FLAGELLAR HOOK-ASSOCIATED PROTEIN 1"/>
    <property type="match status" value="1"/>
</dbReference>
<gene>
    <name evidence="12" type="primary">flgK</name>
    <name evidence="12" type="ORF">D7S89_22970</name>
</gene>
<dbReference type="Pfam" id="PF22638">
    <property type="entry name" value="FlgK_D1"/>
    <property type="match status" value="1"/>
</dbReference>
<dbReference type="OrthoDB" id="9802553at2"/>
<dbReference type="RefSeq" id="WP_121281168.1">
    <property type="nucleotide sequence ID" value="NZ_RBZV01000013.1"/>
</dbReference>
<dbReference type="InterPro" id="IPR049474">
    <property type="entry name" value="FlgK_D3"/>
</dbReference>
<reference evidence="12 13" key="1">
    <citation type="submission" date="2018-10" db="EMBL/GenBank/DDBJ databases">
        <title>Paraburkholderia sp. 7MK8-2, isolated from soil.</title>
        <authorList>
            <person name="Gao Z.-H."/>
            <person name="Qiu L.-H."/>
        </authorList>
    </citation>
    <scope>NUCLEOTIDE SEQUENCE [LARGE SCALE GENOMIC DNA]</scope>
    <source>
        <strain evidence="12 13">7MK8-2</strain>
    </source>
</reference>
<evidence type="ECO:0000256" key="5">
    <source>
        <dbReference type="ARBA" id="ARBA00022525"/>
    </source>
</evidence>
<dbReference type="Pfam" id="PF21158">
    <property type="entry name" value="flgK_1st_1"/>
    <property type="match status" value="1"/>
</dbReference>
<dbReference type="InterPro" id="IPR049119">
    <property type="entry name" value="FlgK_D2-like"/>
</dbReference>
<dbReference type="GO" id="GO:0009424">
    <property type="term" value="C:bacterial-type flagellum hook"/>
    <property type="evidence" value="ECO:0007669"/>
    <property type="project" value="InterPro"/>
</dbReference>
<evidence type="ECO:0000259" key="7">
    <source>
        <dbReference type="Pfam" id="PF00460"/>
    </source>
</evidence>
<evidence type="ECO:0000256" key="2">
    <source>
        <dbReference type="ARBA" id="ARBA00004613"/>
    </source>
</evidence>
<keyword evidence="12" id="KW-0282">Flagellum</keyword>
<dbReference type="GO" id="GO:0005198">
    <property type="term" value="F:structural molecule activity"/>
    <property type="evidence" value="ECO:0007669"/>
    <property type="project" value="InterPro"/>
</dbReference>
<organism evidence="12 13">
    <name type="scientific">Trinickia fusca</name>
    <dbReference type="NCBI Taxonomy" id="2419777"/>
    <lineage>
        <taxon>Bacteria</taxon>
        <taxon>Pseudomonadati</taxon>
        <taxon>Pseudomonadota</taxon>
        <taxon>Betaproteobacteria</taxon>
        <taxon>Burkholderiales</taxon>
        <taxon>Burkholderiaceae</taxon>
        <taxon>Trinickia</taxon>
    </lineage>
</organism>
<dbReference type="Pfam" id="PF06429">
    <property type="entry name" value="Flg_bbr_C"/>
    <property type="match status" value="1"/>
</dbReference>
<keyword evidence="6" id="KW-0975">Bacterial flagellum</keyword>
<dbReference type="InterPro" id="IPR053927">
    <property type="entry name" value="FlgK_helical"/>
</dbReference>
<dbReference type="PANTHER" id="PTHR30033">
    <property type="entry name" value="FLAGELLAR HOOK-ASSOCIATED PROTEIN 1"/>
    <property type="match status" value="1"/>
</dbReference>
<dbReference type="NCBIfam" id="TIGR02492">
    <property type="entry name" value="flgK_ends"/>
    <property type="match status" value="1"/>
</dbReference>
<evidence type="ECO:0000256" key="3">
    <source>
        <dbReference type="ARBA" id="ARBA00009677"/>
    </source>
</evidence>
<comment type="subcellular location">
    <subcellularLocation>
        <location evidence="1">Bacterial flagellum</location>
    </subcellularLocation>
    <subcellularLocation>
        <location evidence="2">Secreted</location>
    </subcellularLocation>
</comment>
<feature type="domain" description="Flagellar basal-body/hook protein C-terminal" evidence="8">
    <location>
        <begin position="607"/>
        <end position="644"/>
    </location>
</feature>
<dbReference type="InterPro" id="IPR002371">
    <property type="entry name" value="FlgK"/>
</dbReference>
<comment type="similarity">
    <text evidence="3">Belongs to the flagella basal body rod proteins family.</text>
</comment>
<keyword evidence="13" id="KW-1185">Reference proteome</keyword>
<keyword evidence="12" id="KW-0966">Cell projection</keyword>
<name>A0A494X0Z3_9BURK</name>
<dbReference type="GO" id="GO:0044780">
    <property type="term" value="P:bacterial-type flagellum assembly"/>
    <property type="evidence" value="ECO:0007669"/>
    <property type="project" value="InterPro"/>
</dbReference>
<dbReference type="GO" id="GO:0005576">
    <property type="term" value="C:extracellular region"/>
    <property type="evidence" value="ECO:0007669"/>
    <property type="project" value="UniProtKB-SubCell"/>
</dbReference>
<dbReference type="EMBL" id="RBZV01000013">
    <property type="protein sequence ID" value="RKP44387.1"/>
    <property type="molecule type" value="Genomic_DNA"/>
</dbReference>
<evidence type="ECO:0000259" key="9">
    <source>
        <dbReference type="Pfam" id="PF21158"/>
    </source>
</evidence>
<proteinExistence type="inferred from homology"/>
<sequence length="648" mass="65106">MSNNIFNIGLSGLSAAQWGLTTASQNISNASTPGYTVENPVYSESSGQYTGSGYLGGGVTTATIQRNYSQYLSTQLNNAQSTNSALTANYNMASQLNNLVGSPTAGISAAITSYFTGLQSIANAPSNVATRQSAISAAQSLATQINAAGAQYDQMRQSVNQQLTATVNQINGYSTQIAQLNSQIAAASAQGQPPNQLLDQRDQAVANLAQDVGVSVVQNSSGYSVFLGNGQPLVVANASFNLGTSNSPTDPSELAVTYNGMAGAKPAPAPQVMASSALTGGTLGGLLAFRSQTLDPAESQLGAIATSFAAQVNSQNALGLDLSGNPGANLFTAGTPTVYANANNTSAATMTVGFANAAQPTSDDYALSFDGTNYTLTDTTSGAVIGSTTTAPAGATMGGLVLNVAGAMNAGDSFTIQPTRGALNGFGLSTTNPSAIAASSPVLVSVPTTNTGTATVTQGVVTAGYSIGGTTTLTYNSGANTLTGFPAGSMVSVNGAAPAAPPATYTPGATYTVTGGTLKNVSFTVSGAPANGDTFTIAPNTGTNDGRNALAISKLVTNTSLANGTSTLTGAYASYVNTVGNAASQLKSAQTAQSALVTQITSAQQSVSGVNLDQEASNLLQYQQLYQANSKVIQTAQSMFQTLMGIFQ</sequence>
<feature type="domain" description="Flagellar basal body rod protein N-terminal" evidence="7">
    <location>
        <begin position="7"/>
        <end position="36"/>
    </location>
</feature>
<dbReference type="Pfam" id="PF21159">
    <property type="entry name" value="FlgK_2nd"/>
    <property type="match status" value="1"/>
</dbReference>
<keyword evidence="12" id="KW-0969">Cilium</keyword>
<comment type="caution">
    <text evidence="12">The sequence shown here is derived from an EMBL/GenBank/DDBJ whole genome shotgun (WGS) entry which is preliminary data.</text>
</comment>
<evidence type="ECO:0000256" key="1">
    <source>
        <dbReference type="ARBA" id="ARBA00004365"/>
    </source>
</evidence>
<dbReference type="InterPro" id="IPR010930">
    <property type="entry name" value="Flg_bb/hook_C_dom"/>
</dbReference>
<dbReference type="Pfam" id="PF00460">
    <property type="entry name" value="Flg_bb_rod"/>
    <property type="match status" value="1"/>
</dbReference>
<evidence type="ECO:0000256" key="6">
    <source>
        <dbReference type="ARBA" id="ARBA00023143"/>
    </source>
</evidence>
<evidence type="ECO:0000259" key="8">
    <source>
        <dbReference type="Pfam" id="PF06429"/>
    </source>
</evidence>